<dbReference type="Proteomes" id="UP000054928">
    <property type="component" value="Unassembled WGS sequence"/>
</dbReference>
<evidence type="ECO:0000313" key="3">
    <source>
        <dbReference type="Proteomes" id="UP000054928"/>
    </source>
</evidence>
<sequence length="87" mass="10152">MMTRRFRELEQESGTHVVEHLDAFDELVKAKDIIPIKVKEKLLKESDRLQKKEASEKAFRATDSDRRIKGRHGIGRKNYAPRKDGAF</sequence>
<feature type="compositionally biased region" description="Basic and acidic residues" evidence="1">
    <location>
        <begin position="47"/>
        <end position="67"/>
    </location>
</feature>
<evidence type="ECO:0000256" key="1">
    <source>
        <dbReference type="SAM" id="MobiDB-lite"/>
    </source>
</evidence>
<proteinExistence type="predicted"/>
<protein>
    <submittedName>
        <fullName evidence="2">Uncharacterized protein</fullName>
    </submittedName>
</protein>
<evidence type="ECO:0000313" key="2">
    <source>
        <dbReference type="EMBL" id="CEG48345.1"/>
    </source>
</evidence>
<dbReference type="AlphaFoldDB" id="A0A0P1B1P0"/>
<dbReference type="RefSeq" id="XP_024584714.1">
    <property type="nucleotide sequence ID" value="XM_024719413.1"/>
</dbReference>
<feature type="region of interest" description="Disordered" evidence="1">
    <location>
        <begin position="47"/>
        <end position="87"/>
    </location>
</feature>
<reference evidence="3" key="1">
    <citation type="submission" date="2014-09" db="EMBL/GenBank/DDBJ databases">
        <authorList>
            <person name="Sharma Rahul"/>
            <person name="Thines Marco"/>
        </authorList>
    </citation>
    <scope>NUCLEOTIDE SEQUENCE [LARGE SCALE GENOMIC DNA]</scope>
</reference>
<dbReference type="EMBL" id="CCYD01002939">
    <property type="protein sequence ID" value="CEG48345.1"/>
    <property type="molecule type" value="Genomic_DNA"/>
</dbReference>
<keyword evidence="3" id="KW-1185">Reference proteome</keyword>
<accession>A0A0P1B1P0</accession>
<organism evidence="2 3">
    <name type="scientific">Plasmopara halstedii</name>
    <name type="common">Downy mildew of sunflower</name>
    <dbReference type="NCBI Taxonomy" id="4781"/>
    <lineage>
        <taxon>Eukaryota</taxon>
        <taxon>Sar</taxon>
        <taxon>Stramenopiles</taxon>
        <taxon>Oomycota</taxon>
        <taxon>Peronosporomycetes</taxon>
        <taxon>Peronosporales</taxon>
        <taxon>Peronosporaceae</taxon>
        <taxon>Plasmopara</taxon>
    </lineage>
</organism>
<dbReference type="GeneID" id="36401226"/>
<name>A0A0P1B1P0_PLAHL</name>